<dbReference type="Proteomes" id="UP000297654">
    <property type="component" value="Unassembled WGS sequence"/>
</dbReference>
<keyword evidence="3" id="KW-0813">Transport</keyword>
<evidence type="ECO:0000256" key="7">
    <source>
        <dbReference type="ARBA" id="ARBA00022989"/>
    </source>
</evidence>
<keyword evidence="13" id="KW-1185">Reference proteome</keyword>
<dbReference type="InterPro" id="IPR020846">
    <property type="entry name" value="MFS_dom"/>
</dbReference>
<dbReference type="InterPro" id="IPR005829">
    <property type="entry name" value="Sugar_transporter_CS"/>
</dbReference>
<evidence type="ECO:0000313" key="13">
    <source>
        <dbReference type="Proteomes" id="UP000297654"/>
    </source>
</evidence>
<evidence type="ECO:0000256" key="8">
    <source>
        <dbReference type="ARBA" id="ARBA00023136"/>
    </source>
</evidence>
<accession>A0A1H8EC97</accession>
<feature type="domain" description="Major facilitator superfamily (MFS) profile" evidence="11">
    <location>
        <begin position="18"/>
        <end position="426"/>
    </location>
</feature>
<comment type="function">
    <text evidence="9">May be a proton symporter involved in the uptake of osmolytes such as proline and glycine betaine.</text>
</comment>
<keyword evidence="5" id="KW-0812">Transmembrane</keyword>
<evidence type="ECO:0000256" key="10">
    <source>
        <dbReference type="ARBA" id="ARBA00039918"/>
    </source>
</evidence>
<sequence length="447" mass="47924">MALSSEVSSPTTWHRRRAFVGATTGHLIEWYDYGIYGFLAVYIGQAFFVSDDPMTSLLSSFAVFALSFFIRPLGGLFFGPMADKIGRRKTLVTVLILMAGSTFLLGALPAYDAIGVAAPILLILVRCLQGFSAGGEIGTITAFISEYAGPGRRGFSTSWLMVTAVLGLVLGGLVANGMSFLAGPDVMQAWGWRVPFLLAGPLGLISLYIRLKLEDSPEFRSLQAAGKTSKNPLREVFAWKRSLALIFFIITLHSSIFYLVLVYASTFMSTLLKFDTGTVLLYVFIASLLSAVVMPFGGMLTDRFGRKPFLLTVAVLSAATLFWFFQAAPGATPSSFIWPLVTSAVLFGLYASSTYATMSELLPTRVRSTGIALAYNIPVAVFGGSAPMIATGLISRTGDITSPWYFFVGTAVASIIALIVLRPSDFADNSPTPSVAPALAEAEGARV</sequence>
<evidence type="ECO:0000256" key="3">
    <source>
        <dbReference type="ARBA" id="ARBA00022448"/>
    </source>
</evidence>
<dbReference type="Gene3D" id="1.20.1250.20">
    <property type="entry name" value="MFS general substrate transporter like domains"/>
    <property type="match status" value="2"/>
</dbReference>
<name>A0A1H8EC97_9MICO</name>
<dbReference type="InterPro" id="IPR051084">
    <property type="entry name" value="H+-coupled_symporters"/>
</dbReference>
<dbReference type="STRING" id="1424661.SAMN05216281_104201"/>
<evidence type="ECO:0000256" key="4">
    <source>
        <dbReference type="ARBA" id="ARBA00022475"/>
    </source>
</evidence>
<evidence type="ECO:0000313" key="12">
    <source>
        <dbReference type="EMBL" id="TFB89861.1"/>
    </source>
</evidence>
<evidence type="ECO:0000256" key="5">
    <source>
        <dbReference type="ARBA" id="ARBA00022692"/>
    </source>
</evidence>
<keyword evidence="7" id="KW-1133">Transmembrane helix</keyword>
<reference evidence="12 13" key="1">
    <citation type="submission" date="2019-03" db="EMBL/GenBank/DDBJ databases">
        <title>Genomics of glacier-inhabiting Cryobacterium strains.</title>
        <authorList>
            <person name="Liu Q."/>
            <person name="Xin Y.-H."/>
        </authorList>
    </citation>
    <scope>NUCLEOTIDE SEQUENCE [LARGE SCALE GENOMIC DNA]</scope>
    <source>
        <strain evidence="12 13">Hh15</strain>
    </source>
</reference>
<dbReference type="GO" id="GO:0005886">
    <property type="term" value="C:plasma membrane"/>
    <property type="evidence" value="ECO:0007669"/>
    <property type="project" value="UniProtKB-SubCell"/>
</dbReference>
<dbReference type="AlphaFoldDB" id="A0A1H8EC97"/>
<keyword evidence="8" id="KW-0472">Membrane</keyword>
<dbReference type="PANTHER" id="PTHR43528:SF1">
    <property type="entry name" value="ALPHA-KETOGLUTARATE PERMEASE"/>
    <property type="match status" value="1"/>
</dbReference>
<organism evidence="12 13">
    <name type="scientific">Cryobacterium luteum</name>
    <dbReference type="NCBI Taxonomy" id="1424661"/>
    <lineage>
        <taxon>Bacteria</taxon>
        <taxon>Bacillati</taxon>
        <taxon>Actinomycetota</taxon>
        <taxon>Actinomycetes</taxon>
        <taxon>Micrococcales</taxon>
        <taxon>Microbacteriaceae</taxon>
        <taxon>Cryobacterium</taxon>
    </lineage>
</organism>
<dbReference type="PROSITE" id="PS50850">
    <property type="entry name" value="MFS"/>
    <property type="match status" value="1"/>
</dbReference>
<dbReference type="RefSeq" id="WP_092108529.1">
    <property type="nucleotide sequence ID" value="NZ_FOCN01000004.1"/>
</dbReference>
<dbReference type="EMBL" id="SOFF01000029">
    <property type="protein sequence ID" value="TFB89861.1"/>
    <property type="molecule type" value="Genomic_DNA"/>
</dbReference>
<evidence type="ECO:0000256" key="9">
    <source>
        <dbReference type="ARBA" id="ARBA00037295"/>
    </source>
</evidence>
<comment type="similarity">
    <text evidence="2">Belongs to the major facilitator superfamily. Metabolite:H+ Symporter (MHS) family (TC 2.A.1.6) family.</text>
</comment>
<dbReference type="InterPro" id="IPR036259">
    <property type="entry name" value="MFS_trans_sf"/>
</dbReference>
<dbReference type="PANTHER" id="PTHR43528">
    <property type="entry name" value="ALPHA-KETOGLUTARATE PERMEASE"/>
    <property type="match status" value="1"/>
</dbReference>
<comment type="subcellular location">
    <subcellularLocation>
        <location evidence="1">Cell membrane</location>
        <topology evidence="1">Multi-pass membrane protein</topology>
    </subcellularLocation>
</comment>
<keyword evidence="4" id="KW-1003">Cell membrane</keyword>
<proteinExistence type="inferred from homology"/>
<dbReference type="FunFam" id="1.20.1250.20:FF:000001">
    <property type="entry name" value="Dicarboxylate MFS transporter"/>
    <property type="match status" value="1"/>
</dbReference>
<dbReference type="SUPFAM" id="SSF103473">
    <property type="entry name" value="MFS general substrate transporter"/>
    <property type="match status" value="1"/>
</dbReference>
<gene>
    <name evidence="12" type="ORF">E3O10_08785</name>
</gene>
<evidence type="ECO:0000256" key="6">
    <source>
        <dbReference type="ARBA" id="ARBA00022847"/>
    </source>
</evidence>
<comment type="caution">
    <text evidence="12">The sequence shown here is derived from an EMBL/GenBank/DDBJ whole genome shotgun (WGS) entry which is preliminary data.</text>
</comment>
<evidence type="ECO:0000259" key="11">
    <source>
        <dbReference type="PROSITE" id="PS50850"/>
    </source>
</evidence>
<dbReference type="InterPro" id="IPR011701">
    <property type="entry name" value="MFS"/>
</dbReference>
<evidence type="ECO:0000256" key="1">
    <source>
        <dbReference type="ARBA" id="ARBA00004651"/>
    </source>
</evidence>
<keyword evidence="6" id="KW-0769">Symport</keyword>
<dbReference type="Pfam" id="PF07690">
    <property type="entry name" value="MFS_1"/>
    <property type="match status" value="1"/>
</dbReference>
<dbReference type="PROSITE" id="PS00217">
    <property type="entry name" value="SUGAR_TRANSPORT_2"/>
    <property type="match status" value="1"/>
</dbReference>
<evidence type="ECO:0000256" key="2">
    <source>
        <dbReference type="ARBA" id="ARBA00008240"/>
    </source>
</evidence>
<dbReference type="OrthoDB" id="8953821at2"/>
<dbReference type="GO" id="GO:0015293">
    <property type="term" value="F:symporter activity"/>
    <property type="evidence" value="ECO:0007669"/>
    <property type="project" value="UniProtKB-KW"/>
</dbReference>
<protein>
    <recommendedName>
        <fullName evidence="10">Putative proline/betaine transporter</fullName>
    </recommendedName>
</protein>